<dbReference type="InterPro" id="IPR000792">
    <property type="entry name" value="Tscrpt_reg_LuxR_C"/>
</dbReference>
<dbReference type="SMART" id="SM00421">
    <property type="entry name" value="HTH_LUXR"/>
    <property type="match status" value="1"/>
</dbReference>
<name>A0A6S6XX61_9PROT</name>
<accession>A0A6S6XX61</accession>
<sequence length="199" mass="22453">MKQIYLVDDDDAIRDALSWMLRCQGLAVRCWDSAEAFLADYRLEMRGCLVLDIRMQAMSGTELFDRLRAQGCRLPTIFLTGHGDVPLAVQALKDGAFDFIEKPCDDTQLLERIRQALEREGERQRQEESRLSLEECLASLTGREREVMEGILAGKLNKVIAAELNIAMRTVEVHRARVFEKLGVRSAVELAQVLARGTG</sequence>
<dbReference type="CDD" id="cd17537">
    <property type="entry name" value="REC_FixJ"/>
    <property type="match status" value="1"/>
</dbReference>
<evidence type="ECO:0000313" key="6">
    <source>
        <dbReference type="EMBL" id="CAB1369459.1"/>
    </source>
</evidence>
<dbReference type="CDD" id="cd06170">
    <property type="entry name" value="LuxR_C_like"/>
    <property type="match status" value="1"/>
</dbReference>
<protein>
    <submittedName>
        <fullName evidence="6">C4-dicarboxylate transport transcriptional regulatory protein DctR</fullName>
    </submittedName>
</protein>
<dbReference type="PRINTS" id="PR00038">
    <property type="entry name" value="HTHLUXR"/>
</dbReference>
<dbReference type="RefSeq" id="WP_145771309.1">
    <property type="nucleotide sequence ID" value="NZ_LR778301.1"/>
</dbReference>
<keyword evidence="2" id="KW-0902">Two-component regulatory system</keyword>
<keyword evidence="4" id="KW-0238">DNA-binding</keyword>
<dbReference type="EMBL" id="LR778301">
    <property type="protein sequence ID" value="CAB1369459.1"/>
    <property type="molecule type" value="Genomic_DNA"/>
</dbReference>
<dbReference type="PROSITE" id="PS50110">
    <property type="entry name" value="RESPONSE_REGULATORY"/>
    <property type="match status" value="1"/>
</dbReference>
<dbReference type="SUPFAM" id="SSF46894">
    <property type="entry name" value="C-terminal effector domain of the bipartite response regulators"/>
    <property type="match status" value="1"/>
</dbReference>
<dbReference type="GO" id="GO:0000160">
    <property type="term" value="P:phosphorelay signal transduction system"/>
    <property type="evidence" value="ECO:0007669"/>
    <property type="project" value="UniProtKB-KW"/>
</dbReference>
<dbReference type="InterPro" id="IPR036388">
    <property type="entry name" value="WH-like_DNA-bd_sf"/>
</dbReference>
<organism evidence="6 7">
    <name type="scientific">Denitratisoma oestradiolicum</name>
    <dbReference type="NCBI Taxonomy" id="311182"/>
    <lineage>
        <taxon>Bacteria</taxon>
        <taxon>Pseudomonadati</taxon>
        <taxon>Pseudomonadota</taxon>
        <taxon>Betaproteobacteria</taxon>
        <taxon>Nitrosomonadales</taxon>
        <taxon>Sterolibacteriaceae</taxon>
        <taxon>Denitratisoma</taxon>
    </lineage>
</organism>
<dbReference type="InterPro" id="IPR011006">
    <property type="entry name" value="CheY-like_superfamily"/>
</dbReference>
<evidence type="ECO:0000256" key="1">
    <source>
        <dbReference type="ARBA" id="ARBA00022553"/>
    </source>
</evidence>
<dbReference type="GO" id="GO:0003677">
    <property type="term" value="F:DNA binding"/>
    <property type="evidence" value="ECO:0007669"/>
    <property type="project" value="UniProtKB-KW"/>
</dbReference>
<proteinExistence type="predicted"/>
<dbReference type="Proteomes" id="UP000515733">
    <property type="component" value="Chromosome"/>
</dbReference>
<evidence type="ECO:0000256" key="5">
    <source>
        <dbReference type="ARBA" id="ARBA00023163"/>
    </source>
</evidence>
<keyword evidence="1" id="KW-0597">Phosphoprotein</keyword>
<dbReference type="KEGG" id="doe:DENOEST_2294"/>
<dbReference type="Gene3D" id="1.10.10.10">
    <property type="entry name" value="Winged helix-like DNA-binding domain superfamily/Winged helix DNA-binding domain"/>
    <property type="match status" value="1"/>
</dbReference>
<dbReference type="AlphaFoldDB" id="A0A6S6XX61"/>
<dbReference type="Pfam" id="PF00072">
    <property type="entry name" value="Response_reg"/>
    <property type="match status" value="1"/>
</dbReference>
<dbReference type="PROSITE" id="PS50043">
    <property type="entry name" value="HTH_LUXR_2"/>
    <property type="match status" value="1"/>
</dbReference>
<dbReference type="Gene3D" id="3.40.50.2300">
    <property type="match status" value="1"/>
</dbReference>
<dbReference type="SMART" id="SM00448">
    <property type="entry name" value="REC"/>
    <property type="match status" value="1"/>
</dbReference>
<dbReference type="InterPro" id="IPR001789">
    <property type="entry name" value="Sig_transdc_resp-reg_receiver"/>
</dbReference>
<evidence type="ECO:0000256" key="3">
    <source>
        <dbReference type="ARBA" id="ARBA00023015"/>
    </source>
</evidence>
<dbReference type="GO" id="GO:0006355">
    <property type="term" value="P:regulation of DNA-templated transcription"/>
    <property type="evidence" value="ECO:0007669"/>
    <property type="project" value="InterPro"/>
</dbReference>
<evidence type="ECO:0000256" key="2">
    <source>
        <dbReference type="ARBA" id="ARBA00023012"/>
    </source>
</evidence>
<keyword evidence="5" id="KW-0804">Transcription</keyword>
<dbReference type="PANTHER" id="PTHR44688">
    <property type="entry name" value="DNA-BINDING TRANSCRIPTIONAL ACTIVATOR DEVR_DOSR"/>
    <property type="match status" value="1"/>
</dbReference>
<reference evidence="6 7" key="1">
    <citation type="submission" date="2020-03" db="EMBL/GenBank/DDBJ databases">
        <authorList>
            <consortium name="Genoscope - CEA"/>
            <person name="William W."/>
        </authorList>
    </citation>
    <scope>NUCLEOTIDE SEQUENCE [LARGE SCALE GENOMIC DNA]</scope>
    <source>
        <strain evidence="7">DSM 16959</strain>
    </source>
</reference>
<evidence type="ECO:0000313" key="7">
    <source>
        <dbReference type="Proteomes" id="UP000515733"/>
    </source>
</evidence>
<dbReference type="PANTHER" id="PTHR44688:SF16">
    <property type="entry name" value="DNA-BINDING TRANSCRIPTIONAL ACTIVATOR DEVR_DOSR"/>
    <property type="match status" value="1"/>
</dbReference>
<dbReference type="Pfam" id="PF00196">
    <property type="entry name" value="GerE"/>
    <property type="match status" value="1"/>
</dbReference>
<keyword evidence="7" id="KW-1185">Reference proteome</keyword>
<dbReference type="FunFam" id="3.40.50.2300:FF:000018">
    <property type="entry name" value="DNA-binding transcriptional regulator NtrC"/>
    <property type="match status" value="1"/>
</dbReference>
<dbReference type="PROSITE" id="PS00622">
    <property type="entry name" value="HTH_LUXR_1"/>
    <property type="match status" value="1"/>
</dbReference>
<gene>
    <name evidence="6" type="primary">dctR</name>
    <name evidence="6" type="ORF">DENOEST_2294</name>
</gene>
<keyword evidence="3" id="KW-0805">Transcription regulation</keyword>
<evidence type="ECO:0000256" key="4">
    <source>
        <dbReference type="ARBA" id="ARBA00023125"/>
    </source>
</evidence>
<dbReference type="InterPro" id="IPR016032">
    <property type="entry name" value="Sig_transdc_resp-reg_C-effctor"/>
</dbReference>
<dbReference type="OrthoDB" id="9802186at2"/>
<dbReference type="SUPFAM" id="SSF52172">
    <property type="entry name" value="CheY-like"/>
    <property type="match status" value="1"/>
</dbReference>